<gene>
    <name evidence="2" type="ORF">Poli38472_008154</name>
</gene>
<feature type="region of interest" description="Disordered" evidence="1">
    <location>
        <begin position="1"/>
        <end position="21"/>
    </location>
</feature>
<sequence length="194" mass="22252">MDAIEGENASPTVVQREPRPAKSVLSRFLEVRGLKRPEPARPNPKKPALSCAGSSTALYAKTPPPPPPLWQQYTKRRHGERYDFLKRAMRISEEDYTECQDAYIRRKKPLEFIKVHEEAAEIGARFLYQMRSRFFEREVVDRPVCDLLENQAAFDAALDHLYASDDDTNDEPCDEQTTDNLKKNEAREDPSSAP</sequence>
<dbReference type="Proteomes" id="UP000794436">
    <property type="component" value="Unassembled WGS sequence"/>
</dbReference>
<dbReference type="AlphaFoldDB" id="A0A8K1CL74"/>
<protein>
    <submittedName>
        <fullName evidence="2">Uncharacterized protein</fullName>
    </submittedName>
</protein>
<reference evidence="2" key="1">
    <citation type="submission" date="2019-03" db="EMBL/GenBank/DDBJ databases">
        <title>Long read genome sequence of the mycoparasitic Pythium oligandrum ATCC 38472 isolated from sugarbeet rhizosphere.</title>
        <authorList>
            <person name="Gaulin E."/>
        </authorList>
    </citation>
    <scope>NUCLEOTIDE SEQUENCE</scope>
    <source>
        <strain evidence="2">ATCC 38472_TT</strain>
    </source>
</reference>
<feature type="region of interest" description="Disordered" evidence="1">
    <location>
        <begin position="163"/>
        <end position="194"/>
    </location>
</feature>
<evidence type="ECO:0000313" key="3">
    <source>
        <dbReference type="Proteomes" id="UP000794436"/>
    </source>
</evidence>
<feature type="compositionally biased region" description="Basic and acidic residues" evidence="1">
    <location>
        <begin position="180"/>
        <end position="194"/>
    </location>
</feature>
<feature type="region of interest" description="Disordered" evidence="1">
    <location>
        <begin position="33"/>
        <end position="68"/>
    </location>
</feature>
<feature type="compositionally biased region" description="Acidic residues" evidence="1">
    <location>
        <begin position="164"/>
        <end position="177"/>
    </location>
</feature>
<dbReference type="OrthoDB" id="164861at2759"/>
<dbReference type="EMBL" id="SPLM01000037">
    <property type="protein sequence ID" value="TMW65512.1"/>
    <property type="molecule type" value="Genomic_DNA"/>
</dbReference>
<evidence type="ECO:0000256" key="1">
    <source>
        <dbReference type="SAM" id="MobiDB-lite"/>
    </source>
</evidence>
<name>A0A8K1CL74_PYTOL</name>
<proteinExistence type="predicted"/>
<accession>A0A8K1CL74</accession>
<keyword evidence="3" id="KW-1185">Reference proteome</keyword>
<evidence type="ECO:0000313" key="2">
    <source>
        <dbReference type="EMBL" id="TMW65512.1"/>
    </source>
</evidence>
<organism evidence="2 3">
    <name type="scientific">Pythium oligandrum</name>
    <name type="common">Mycoparasitic fungus</name>
    <dbReference type="NCBI Taxonomy" id="41045"/>
    <lineage>
        <taxon>Eukaryota</taxon>
        <taxon>Sar</taxon>
        <taxon>Stramenopiles</taxon>
        <taxon>Oomycota</taxon>
        <taxon>Peronosporomycetes</taxon>
        <taxon>Pythiales</taxon>
        <taxon>Pythiaceae</taxon>
        <taxon>Pythium</taxon>
    </lineage>
</organism>
<comment type="caution">
    <text evidence="2">The sequence shown here is derived from an EMBL/GenBank/DDBJ whole genome shotgun (WGS) entry which is preliminary data.</text>
</comment>